<evidence type="ECO:0000256" key="1">
    <source>
        <dbReference type="ARBA" id="ARBA00004123"/>
    </source>
</evidence>
<accession>A0ABD3GYI5</accession>
<gene>
    <name evidence="7" type="ORF">R1sor_002215</name>
</gene>
<keyword evidence="4" id="KW-0862">Zinc</keyword>
<name>A0ABD3GYI5_9MARC</name>
<evidence type="ECO:0000256" key="2">
    <source>
        <dbReference type="ARBA" id="ARBA00022723"/>
    </source>
</evidence>
<evidence type="ECO:0000256" key="4">
    <source>
        <dbReference type="ARBA" id="ARBA00022833"/>
    </source>
</evidence>
<keyword evidence="3" id="KW-0863">Zinc-finger</keyword>
<feature type="region of interest" description="Disordered" evidence="6">
    <location>
        <begin position="229"/>
        <end position="251"/>
    </location>
</feature>
<dbReference type="PANTHER" id="PTHR46481">
    <property type="entry name" value="ZINC FINGER BED DOMAIN-CONTAINING PROTEIN 4"/>
    <property type="match status" value="1"/>
</dbReference>
<comment type="caution">
    <text evidence="7">The sequence shown here is derived from an EMBL/GenBank/DDBJ whole genome shotgun (WGS) entry which is preliminary data.</text>
</comment>
<protein>
    <recommendedName>
        <fullName evidence="9">BED-type domain-containing protein</fullName>
    </recommendedName>
</protein>
<dbReference type="Proteomes" id="UP001633002">
    <property type="component" value="Unassembled WGS sequence"/>
</dbReference>
<dbReference type="EMBL" id="JBJQOH010000006">
    <property type="protein sequence ID" value="KAL3684193.1"/>
    <property type="molecule type" value="Genomic_DNA"/>
</dbReference>
<dbReference type="GO" id="GO:0005634">
    <property type="term" value="C:nucleus"/>
    <property type="evidence" value="ECO:0007669"/>
    <property type="project" value="UniProtKB-SubCell"/>
</dbReference>
<comment type="subcellular location">
    <subcellularLocation>
        <location evidence="1">Nucleus</location>
    </subcellularLocation>
</comment>
<evidence type="ECO:0000313" key="7">
    <source>
        <dbReference type="EMBL" id="KAL3684193.1"/>
    </source>
</evidence>
<dbReference type="AlphaFoldDB" id="A0ABD3GYI5"/>
<dbReference type="PANTHER" id="PTHR46481:SF10">
    <property type="entry name" value="ZINC FINGER BED DOMAIN-CONTAINING PROTEIN 39"/>
    <property type="match status" value="1"/>
</dbReference>
<keyword evidence="8" id="KW-1185">Reference proteome</keyword>
<dbReference type="GO" id="GO:0008270">
    <property type="term" value="F:zinc ion binding"/>
    <property type="evidence" value="ECO:0007669"/>
    <property type="project" value="UniProtKB-KW"/>
</dbReference>
<reference evidence="7 8" key="1">
    <citation type="submission" date="2024-09" db="EMBL/GenBank/DDBJ databases">
        <title>Chromosome-scale assembly of Riccia sorocarpa.</title>
        <authorList>
            <person name="Paukszto L."/>
        </authorList>
    </citation>
    <scope>NUCLEOTIDE SEQUENCE [LARGE SCALE GENOMIC DNA]</scope>
    <source>
        <strain evidence="7">LP-2024</strain>
        <tissue evidence="7">Aerial parts of the thallus</tissue>
    </source>
</reference>
<evidence type="ECO:0008006" key="9">
    <source>
        <dbReference type="Google" id="ProtNLM"/>
    </source>
</evidence>
<sequence>MESDSDVMSDTASNQVQRIEEDETFGLPIRRCARPQHVVGTRRSMYILTPEGERATFVPPLHCFDPFHTISNIGAANDNSDSQFVGVATHSSDSRFARAATDSSDSRFAGAATDISDSQFVGAATNSSDSRFAGAATNSSDSRFAGAATDISDSRFAGAATDKCDSRFVGAATDSSDLDLLEQPLTAVTLDLLEQQLIAVTLDLLEQQLTKTTMAADLSHDSPVSLQENAESVPEVESVDQQCTRAGRRTSKRARTSWTERHLINYEEKGEIRRRCSHCSVSWCNVTSTGTISQHLLEKHRISSSEVAVLVQSSMDAVAARKLSRSNERKIDACIAKYIVVETLPHRHVESEGLRQLLRELVLGYEAKSARTIKRAIQQMYIVLRHLEKVWAEGVARLSSTG</sequence>
<organism evidence="7 8">
    <name type="scientific">Riccia sorocarpa</name>
    <dbReference type="NCBI Taxonomy" id="122646"/>
    <lineage>
        <taxon>Eukaryota</taxon>
        <taxon>Viridiplantae</taxon>
        <taxon>Streptophyta</taxon>
        <taxon>Embryophyta</taxon>
        <taxon>Marchantiophyta</taxon>
        <taxon>Marchantiopsida</taxon>
        <taxon>Marchantiidae</taxon>
        <taxon>Marchantiales</taxon>
        <taxon>Ricciaceae</taxon>
        <taxon>Riccia</taxon>
    </lineage>
</organism>
<dbReference type="InterPro" id="IPR052035">
    <property type="entry name" value="ZnF_BED_domain_contain"/>
</dbReference>
<evidence type="ECO:0000313" key="8">
    <source>
        <dbReference type="Proteomes" id="UP001633002"/>
    </source>
</evidence>
<proteinExistence type="predicted"/>
<evidence type="ECO:0000256" key="6">
    <source>
        <dbReference type="SAM" id="MobiDB-lite"/>
    </source>
</evidence>
<evidence type="ECO:0000256" key="3">
    <source>
        <dbReference type="ARBA" id="ARBA00022771"/>
    </source>
</evidence>
<keyword evidence="2" id="KW-0479">Metal-binding</keyword>
<evidence type="ECO:0000256" key="5">
    <source>
        <dbReference type="ARBA" id="ARBA00023242"/>
    </source>
</evidence>
<keyword evidence="5" id="KW-0539">Nucleus</keyword>